<dbReference type="InterPro" id="IPR046532">
    <property type="entry name" value="DUF6597"/>
</dbReference>
<dbReference type="Pfam" id="PF12833">
    <property type="entry name" value="HTH_18"/>
    <property type="match status" value="1"/>
</dbReference>
<dbReference type="SMART" id="SM00342">
    <property type="entry name" value="HTH_ARAC"/>
    <property type="match status" value="1"/>
</dbReference>
<name>A0ABW2JNR8_9ACTN</name>
<dbReference type="InterPro" id="IPR050204">
    <property type="entry name" value="AraC_XylS_family_regulators"/>
</dbReference>
<keyword evidence="1" id="KW-0805">Transcription regulation</keyword>
<keyword evidence="6" id="KW-1185">Reference proteome</keyword>
<dbReference type="InterPro" id="IPR018060">
    <property type="entry name" value="HTH_AraC"/>
</dbReference>
<dbReference type="RefSeq" id="WP_381833420.1">
    <property type="nucleotide sequence ID" value="NZ_JBHTCF010000010.1"/>
</dbReference>
<dbReference type="Pfam" id="PF20240">
    <property type="entry name" value="DUF6597"/>
    <property type="match status" value="1"/>
</dbReference>
<proteinExistence type="predicted"/>
<keyword evidence="3" id="KW-0804">Transcription</keyword>
<comment type="caution">
    <text evidence="5">The sequence shown here is derived from an EMBL/GenBank/DDBJ whole genome shotgun (WGS) entry which is preliminary data.</text>
</comment>
<feature type="domain" description="HTH araC/xylS-type" evidence="4">
    <location>
        <begin position="177"/>
        <end position="279"/>
    </location>
</feature>
<reference evidence="6" key="1">
    <citation type="journal article" date="2019" name="Int. J. Syst. Evol. Microbiol.">
        <title>The Global Catalogue of Microorganisms (GCM) 10K type strain sequencing project: providing services to taxonomists for standard genome sequencing and annotation.</title>
        <authorList>
            <consortium name="The Broad Institute Genomics Platform"/>
            <consortium name="The Broad Institute Genome Sequencing Center for Infectious Disease"/>
            <person name="Wu L."/>
            <person name="Ma J."/>
        </authorList>
    </citation>
    <scope>NUCLEOTIDE SEQUENCE [LARGE SCALE GENOMIC DNA]</scope>
    <source>
        <strain evidence="6">SYNS20</strain>
    </source>
</reference>
<dbReference type="SUPFAM" id="SSF46689">
    <property type="entry name" value="Homeodomain-like"/>
    <property type="match status" value="1"/>
</dbReference>
<keyword evidence="2" id="KW-0238">DNA-binding</keyword>
<sequence>MRTVSPRTAVRRLEPGSGPVEVAYREPHPRLRELGVRWFGYREHEASQATRRHVPGARVGLVFGFGDGLRVTEPSANGGTTSVHHSFIAGPHATALESTSLGRLSIMQLELSPACAHAVFGVPLHELSNGVVDLRDLIGRSADEICERLAEAPDWDARFTLLEQVLTAPLDQARDRDHTVLSVWDALRHSHGQARISELADRAGWTRRHLDRRFLDRIGLPPKTMARVLRIQRALDLIRTDSDLSWATVAAECGYYDQAHFNREFRGIVGCTPTTLRAEWAARPAGAVQLG</sequence>
<dbReference type="Gene3D" id="1.10.10.60">
    <property type="entry name" value="Homeodomain-like"/>
    <property type="match status" value="1"/>
</dbReference>
<dbReference type="EMBL" id="JBHTCF010000010">
    <property type="protein sequence ID" value="MFC7307096.1"/>
    <property type="molecule type" value="Genomic_DNA"/>
</dbReference>
<evidence type="ECO:0000256" key="2">
    <source>
        <dbReference type="ARBA" id="ARBA00023125"/>
    </source>
</evidence>
<evidence type="ECO:0000256" key="3">
    <source>
        <dbReference type="ARBA" id="ARBA00023163"/>
    </source>
</evidence>
<gene>
    <name evidence="5" type="ORF">ACFQVC_23065</name>
</gene>
<dbReference type="Proteomes" id="UP001596523">
    <property type="component" value="Unassembled WGS sequence"/>
</dbReference>
<dbReference type="PANTHER" id="PTHR46796">
    <property type="entry name" value="HTH-TYPE TRANSCRIPTIONAL ACTIVATOR RHAS-RELATED"/>
    <property type="match status" value="1"/>
</dbReference>
<evidence type="ECO:0000259" key="4">
    <source>
        <dbReference type="PROSITE" id="PS01124"/>
    </source>
</evidence>
<dbReference type="PANTHER" id="PTHR46796:SF15">
    <property type="entry name" value="BLL1074 PROTEIN"/>
    <property type="match status" value="1"/>
</dbReference>
<dbReference type="InterPro" id="IPR009057">
    <property type="entry name" value="Homeodomain-like_sf"/>
</dbReference>
<evidence type="ECO:0000256" key="1">
    <source>
        <dbReference type="ARBA" id="ARBA00023015"/>
    </source>
</evidence>
<accession>A0ABW2JNR8</accession>
<evidence type="ECO:0000313" key="6">
    <source>
        <dbReference type="Proteomes" id="UP001596523"/>
    </source>
</evidence>
<dbReference type="PROSITE" id="PS01124">
    <property type="entry name" value="HTH_ARAC_FAMILY_2"/>
    <property type="match status" value="1"/>
</dbReference>
<organism evidence="5 6">
    <name type="scientific">Streptomyces monticola</name>
    <dbReference type="NCBI Taxonomy" id="2666263"/>
    <lineage>
        <taxon>Bacteria</taxon>
        <taxon>Bacillati</taxon>
        <taxon>Actinomycetota</taxon>
        <taxon>Actinomycetes</taxon>
        <taxon>Kitasatosporales</taxon>
        <taxon>Streptomycetaceae</taxon>
        <taxon>Streptomyces</taxon>
    </lineage>
</organism>
<protein>
    <submittedName>
        <fullName evidence="5">Helix-turn-helix domain-containing protein</fullName>
    </submittedName>
</protein>
<evidence type="ECO:0000313" key="5">
    <source>
        <dbReference type="EMBL" id="MFC7307096.1"/>
    </source>
</evidence>